<sequence>MLCSTQSEKQCKNSINIMECRIDYSQTVILSRDTATDRARSLIIYEALRMR</sequence>
<protein>
    <submittedName>
        <fullName evidence="1">Uncharacterized protein</fullName>
    </submittedName>
</protein>
<reference evidence="1" key="2">
    <citation type="journal article" date="2015" name="Fish Shellfish Immunol.">
        <title>Early steps in the European eel (Anguilla anguilla)-Vibrio vulnificus interaction in the gills: Role of the RtxA13 toxin.</title>
        <authorList>
            <person name="Callol A."/>
            <person name="Pajuelo D."/>
            <person name="Ebbesson L."/>
            <person name="Teles M."/>
            <person name="MacKenzie S."/>
            <person name="Amaro C."/>
        </authorList>
    </citation>
    <scope>NUCLEOTIDE SEQUENCE</scope>
</reference>
<dbReference type="AlphaFoldDB" id="A0A0E9Q184"/>
<organism evidence="1">
    <name type="scientific">Anguilla anguilla</name>
    <name type="common">European freshwater eel</name>
    <name type="synonym">Muraena anguilla</name>
    <dbReference type="NCBI Taxonomy" id="7936"/>
    <lineage>
        <taxon>Eukaryota</taxon>
        <taxon>Metazoa</taxon>
        <taxon>Chordata</taxon>
        <taxon>Craniata</taxon>
        <taxon>Vertebrata</taxon>
        <taxon>Euteleostomi</taxon>
        <taxon>Actinopterygii</taxon>
        <taxon>Neopterygii</taxon>
        <taxon>Teleostei</taxon>
        <taxon>Anguilliformes</taxon>
        <taxon>Anguillidae</taxon>
        <taxon>Anguilla</taxon>
    </lineage>
</organism>
<accession>A0A0E9Q184</accession>
<dbReference type="EMBL" id="GBXM01098477">
    <property type="protein sequence ID" value="JAH10100.1"/>
    <property type="molecule type" value="Transcribed_RNA"/>
</dbReference>
<reference evidence="1" key="1">
    <citation type="submission" date="2014-11" db="EMBL/GenBank/DDBJ databases">
        <authorList>
            <person name="Amaro Gonzalez C."/>
        </authorList>
    </citation>
    <scope>NUCLEOTIDE SEQUENCE</scope>
</reference>
<name>A0A0E9Q184_ANGAN</name>
<proteinExistence type="predicted"/>
<evidence type="ECO:0000313" key="1">
    <source>
        <dbReference type="EMBL" id="JAH10100.1"/>
    </source>
</evidence>